<sequence>MPTYNPREMEPSTLALLSRGLYISESCCAALVLGINSWYLSNYNDTPVYPQARLIYTEIIYPQARLIYTEIIAGLAIPLANVLAWIYNVVPKFLALINLFFSLAFFSAFGALIEFDCDKNWHGWEGDVGESYRACWRATEAFCFIGAFFWLCSAFLAFFTPSAGAQTHLHLSQRKHSQTPGEQV</sequence>
<keyword evidence="1" id="KW-0812">Transmembrane</keyword>
<proteinExistence type="predicted"/>
<gene>
    <name evidence="2" type="ORF">LTR25_009416</name>
</gene>
<dbReference type="PANTHER" id="PTHR39608">
    <property type="entry name" value="INTEGRAL MEMBRANE PROTEIN (AFU_ORTHOLOGUE AFUA_5G08640)"/>
    <property type="match status" value="1"/>
</dbReference>
<keyword evidence="1" id="KW-0472">Membrane</keyword>
<feature type="transmembrane region" description="Helical" evidence="1">
    <location>
        <begin position="141"/>
        <end position="159"/>
    </location>
</feature>
<dbReference type="EMBL" id="JAXLQG010000020">
    <property type="protein sequence ID" value="KAK5530170.1"/>
    <property type="molecule type" value="Genomic_DNA"/>
</dbReference>
<name>A0AAV9PV89_9PEZI</name>
<keyword evidence="3" id="KW-1185">Reference proteome</keyword>
<organism evidence="2 3">
    <name type="scientific">Vermiconidia calcicola</name>
    <dbReference type="NCBI Taxonomy" id="1690605"/>
    <lineage>
        <taxon>Eukaryota</taxon>
        <taxon>Fungi</taxon>
        <taxon>Dikarya</taxon>
        <taxon>Ascomycota</taxon>
        <taxon>Pezizomycotina</taxon>
        <taxon>Dothideomycetes</taxon>
        <taxon>Dothideomycetidae</taxon>
        <taxon>Mycosphaerellales</taxon>
        <taxon>Extremaceae</taxon>
        <taxon>Vermiconidia</taxon>
    </lineage>
</organism>
<evidence type="ECO:0000313" key="3">
    <source>
        <dbReference type="Proteomes" id="UP001345827"/>
    </source>
</evidence>
<feature type="transmembrane region" description="Helical" evidence="1">
    <location>
        <begin position="66"/>
        <end position="87"/>
    </location>
</feature>
<evidence type="ECO:0000256" key="1">
    <source>
        <dbReference type="SAM" id="Phobius"/>
    </source>
</evidence>
<comment type="caution">
    <text evidence="2">The sequence shown here is derived from an EMBL/GenBank/DDBJ whole genome shotgun (WGS) entry which is preliminary data.</text>
</comment>
<dbReference type="AlphaFoldDB" id="A0AAV9PV89"/>
<evidence type="ECO:0000313" key="2">
    <source>
        <dbReference type="EMBL" id="KAK5530170.1"/>
    </source>
</evidence>
<reference evidence="2 3" key="1">
    <citation type="submission" date="2023-06" db="EMBL/GenBank/DDBJ databases">
        <title>Black Yeasts Isolated from many extreme environments.</title>
        <authorList>
            <person name="Coleine C."/>
            <person name="Stajich J.E."/>
            <person name="Selbmann L."/>
        </authorList>
    </citation>
    <scope>NUCLEOTIDE SEQUENCE [LARGE SCALE GENOMIC DNA]</scope>
    <source>
        <strain evidence="2 3">CCFEE 5887</strain>
    </source>
</reference>
<dbReference type="PANTHER" id="PTHR39608:SF1">
    <property type="entry name" value="INTEGRAL MEMBRANE PROTEIN (AFU_ORTHOLOGUE AFUA_5G08640)"/>
    <property type="match status" value="1"/>
</dbReference>
<feature type="transmembrane region" description="Helical" evidence="1">
    <location>
        <begin position="93"/>
        <end position="113"/>
    </location>
</feature>
<evidence type="ECO:0008006" key="4">
    <source>
        <dbReference type="Google" id="ProtNLM"/>
    </source>
</evidence>
<protein>
    <recommendedName>
        <fullName evidence="4">MARVEL domain-containing protein</fullName>
    </recommendedName>
</protein>
<accession>A0AAV9PV89</accession>
<keyword evidence="1" id="KW-1133">Transmembrane helix</keyword>
<dbReference type="Proteomes" id="UP001345827">
    <property type="component" value="Unassembled WGS sequence"/>
</dbReference>